<organism evidence="1 2">
    <name type="scientific">Allacma fusca</name>
    <dbReference type="NCBI Taxonomy" id="39272"/>
    <lineage>
        <taxon>Eukaryota</taxon>
        <taxon>Metazoa</taxon>
        <taxon>Ecdysozoa</taxon>
        <taxon>Arthropoda</taxon>
        <taxon>Hexapoda</taxon>
        <taxon>Collembola</taxon>
        <taxon>Symphypleona</taxon>
        <taxon>Sminthuridae</taxon>
        <taxon>Allacma</taxon>
    </lineage>
</organism>
<keyword evidence="2" id="KW-1185">Reference proteome</keyword>
<feature type="non-terminal residue" evidence="1">
    <location>
        <position position="26"/>
    </location>
</feature>
<proteinExistence type="predicted"/>
<dbReference type="EMBL" id="CAJVCH010570324">
    <property type="protein sequence ID" value="CAG7834671.1"/>
    <property type="molecule type" value="Genomic_DNA"/>
</dbReference>
<comment type="caution">
    <text evidence="1">The sequence shown here is derived from an EMBL/GenBank/DDBJ whole genome shotgun (WGS) entry which is preliminary data.</text>
</comment>
<evidence type="ECO:0000313" key="1">
    <source>
        <dbReference type="EMBL" id="CAG7834671.1"/>
    </source>
</evidence>
<protein>
    <submittedName>
        <fullName evidence="1">Uncharacterized protein</fullName>
    </submittedName>
</protein>
<name>A0A8J2LNT3_9HEXA</name>
<reference evidence="1" key="1">
    <citation type="submission" date="2021-06" db="EMBL/GenBank/DDBJ databases">
        <authorList>
            <person name="Hodson N. C."/>
            <person name="Mongue J. A."/>
            <person name="Jaron S. K."/>
        </authorList>
    </citation>
    <scope>NUCLEOTIDE SEQUENCE</scope>
</reference>
<gene>
    <name evidence="1" type="ORF">AFUS01_LOCUS44149</name>
</gene>
<dbReference type="Proteomes" id="UP000708208">
    <property type="component" value="Unassembled WGS sequence"/>
</dbReference>
<sequence length="26" mass="3165">SRYTYIKILLRITFQVSRKNTVIHLT</sequence>
<evidence type="ECO:0000313" key="2">
    <source>
        <dbReference type="Proteomes" id="UP000708208"/>
    </source>
</evidence>
<accession>A0A8J2LNT3</accession>
<dbReference type="AlphaFoldDB" id="A0A8J2LNT3"/>